<dbReference type="RefSeq" id="WP_008509520.1">
    <property type="nucleotide sequence ID" value="NZ_CM001403.1"/>
</dbReference>
<proteinExistence type="predicted"/>
<evidence type="ECO:0000313" key="3">
    <source>
        <dbReference type="Proteomes" id="UP000002774"/>
    </source>
</evidence>
<dbReference type="EMBL" id="CM001403">
    <property type="protein sequence ID" value="EHQ28643.1"/>
    <property type="molecule type" value="Genomic_DNA"/>
</dbReference>
<evidence type="ECO:0000313" key="2">
    <source>
        <dbReference type="EMBL" id="EHQ28643.1"/>
    </source>
</evidence>
<reference evidence="2" key="1">
    <citation type="submission" date="2011-09" db="EMBL/GenBank/DDBJ databases">
        <title>The permanent draft genome of Mucilaginibacter paludis DSM 18603.</title>
        <authorList>
            <consortium name="US DOE Joint Genome Institute (JGI-PGF)"/>
            <person name="Lucas S."/>
            <person name="Han J."/>
            <person name="Lapidus A."/>
            <person name="Bruce D."/>
            <person name="Goodwin L."/>
            <person name="Pitluck S."/>
            <person name="Peters L."/>
            <person name="Kyrpides N."/>
            <person name="Mavromatis K."/>
            <person name="Ivanova N."/>
            <person name="Mikhailova N."/>
            <person name="Held B."/>
            <person name="Detter J.C."/>
            <person name="Tapia R."/>
            <person name="Han C."/>
            <person name="Land M."/>
            <person name="Hauser L."/>
            <person name="Markowitz V."/>
            <person name="Cheng J.-F."/>
            <person name="Hugenholtz P."/>
            <person name="Woyke T."/>
            <person name="Wu D."/>
            <person name="Tindall B."/>
            <person name="Brambilla E."/>
            <person name="Klenk H.-P."/>
            <person name="Eisen J.A."/>
        </authorList>
    </citation>
    <scope>NUCLEOTIDE SEQUENCE [LARGE SCALE GENOMIC DNA]</scope>
    <source>
        <strain evidence="2">DSM 18603</strain>
    </source>
</reference>
<keyword evidence="1" id="KW-0732">Signal</keyword>
<protein>
    <submittedName>
        <fullName evidence="2">Uncharacterized protein</fullName>
    </submittedName>
</protein>
<dbReference type="HOGENOM" id="CLU_044440_3_0_10"/>
<dbReference type="STRING" id="714943.Mucpa_4554"/>
<evidence type="ECO:0000256" key="1">
    <source>
        <dbReference type="SAM" id="SignalP"/>
    </source>
</evidence>
<organism evidence="2 3">
    <name type="scientific">Mucilaginibacter paludis DSM 18603</name>
    <dbReference type="NCBI Taxonomy" id="714943"/>
    <lineage>
        <taxon>Bacteria</taxon>
        <taxon>Pseudomonadati</taxon>
        <taxon>Bacteroidota</taxon>
        <taxon>Sphingobacteriia</taxon>
        <taxon>Sphingobacteriales</taxon>
        <taxon>Sphingobacteriaceae</taxon>
        <taxon>Mucilaginibacter</taxon>
    </lineage>
</organism>
<name>H1Y724_9SPHI</name>
<dbReference type="eggNOG" id="COG1044">
    <property type="taxonomic scope" value="Bacteria"/>
</dbReference>
<keyword evidence="3" id="KW-1185">Reference proteome</keyword>
<sequence length="248" mass="27608">MKKILLLIIAFAMAHSSFAQWTTSGTSIYNTNTGNVGIGTTTPVAKLHIFNAYDLNTTAALKLFYQGSWGTESYASNFRFIDISSTEGGNILQANGYGIGIGYNPPLYNSSDKLYINGNVGIGTTTPDAKLSVNGTIHTKEVKVDLLNWPDYVFKPNYNLPSLSFLKTYIDANHHLPEMPSENEVAKDGVNLGEMNKLLTKKVEELTLYLIEKDKQLTQQQMVNQEQQKMNERLNARMLALEKASKEK</sequence>
<dbReference type="AlphaFoldDB" id="H1Y724"/>
<feature type="chain" id="PRO_5003558372" evidence="1">
    <location>
        <begin position="20"/>
        <end position="248"/>
    </location>
</feature>
<dbReference type="Proteomes" id="UP000002774">
    <property type="component" value="Chromosome"/>
</dbReference>
<accession>H1Y724</accession>
<dbReference type="OrthoDB" id="9808753at2"/>
<gene>
    <name evidence="2" type="ORF">Mucpa_4554</name>
</gene>
<feature type="signal peptide" evidence="1">
    <location>
        <begin position="1"/>
        <end position="19"/>
    </location>
</feature>